<reference evidence="2 3" key="1">
    <citation type="submission" date="2016-06" db="EMBL/GenBank/DDBJ databases">
        <title>Evolution of pathogenesis and genome organization in the Tremellales.</title>
        <authorList>
            <person name="Cuomo C."/>
            <person name="Litvintseva A."/>
            <person name="Heitman J."/>
            <person name="Chen Y."/>
            <person name="Sun S."/>
            <person name="Springer D."/>
            <person name="Dromer F."/>
            <person name="Young S."/>
            <person name="Zeng Q."/>
            <person name="Chapman S."/>
            <person name="Gujja S."/>
            <person name="Saif S."/>
            <person name="Birren B."/>
        </authorList>
    </citation>
    <scope>NUCLEOTIDE SEQUENCE [LARGE SCALE GENOMIC DNA]</scope>
    <source>
        <strain evidence="2 3">ATCC 28783</strain>
    </source>
</reference>
<sequence>MTLREASFTPPARTEDVTPEISSHGDFELRPVENAGSDGGSPSDDSVEPMLPPYEKLAQQLKTADEQSDGDDEQSGEDDRQSIKTESSSVKLPLWEGDTGMDGTALDDEARSSARDECDQDPPSPLTPLSELEAIHPELRSNLSISDLPPLWTRPDDVKLTDPVCQTSLRTYQEQITALLQRTKASLLTGCVVGDTLHLHYGNESAEVTPIRNTEAYTHAITKNTELILRCLVQGNKYERGNEKHRKQPGWTASSKDLRTFVLAAERACVELTEGKLDDAQQRNAHAKHWKVVRKPSETIVSETELLVLKCALIAASSKQYEKITFATPRNVNLDSTKTDNDNKRALPPGWTAVSDIPALKVMIRRQMSRTTS</sequence>
<dbReference type="EMBL" id="SDIL01000008">
    <property type="protein sequence ID" value="RXK41506.1"/>
    <property type="molecule type" value="Genomic_DNA"/>
</dbReference>
<feature type="region of interest" description="Disordered" evidence="1">
    <location>
        <begin position="1"/>
        <end position="129"/>
    </location>
</feature>
<organism evidence="2 3">
    <name type="scientific">Tremella mesenterica</name>
    <name type="common">Jelly fungus</name>
    <dbReference type="NCBI Taxonomy" id="5217"/>
    <lineage>
        <taxon>Eukaryota</taxon>
        <taxon>Fungi</taxon>
        <taxon>Dikarya</taxon>
        <taxon>Basidiomycota</taxon>
        <taxon>Agaricomycotina</taxon>
        <taxon>Tremellomycetes</taxon>
        <taxon>Tremellales</taxon>
        <taxon>Tremellaceae</taxon>
        <taxon>Tremella</taxon>
    </lineage>
</organism>
<evidence type="ECO:0000313" key="2">
    <source>
        <dbReference type="EMBL" id="RXK41506.1"/>
    </source>
</evidence>
<keyword evidence="3" id="KW-1185">Reference proteome</keyword>
<protein>
    <submittedName>
        <fullName evidence="2">Uncharacterized protein</fullName>
    </submittedName>
</protein>
<dbReference type="Proteomes" id="UP000289152">
    <property type="component" value="Unassembled WGS sequence"/>
</dbReference>
<name>A0A4Q1BTZ0_TREME</name>
<gene>
    <name evidence="2" type="ORF">M231_01214</name>
</gene>
<feature type="compositionally biased region" description="Basic and acidic residues" evidence="1">
    <location>
        <begin position="108"/>
        <end position="117"/>
    </location>
</feature>
<evidence type="ECO:0000256" key="1">
    <source>
        <dbReference type="SAM" id="MobiDB-lite"/>
    </source>
</evidence>
<proteinExistence type="predicted"/>
<evidence type="ECO:0000313" key="3">
    <source>
        <dbReference type="Proteomes" id="UP000289152"/>
    </source>
</evidence>
<dbReference type="InParanoid" id="A0A4Q1BTZ0"/>
<dbReference type="VEuPathDB" id="FungiDB:TREMEDRAFT_65733"/>
<comment type="caution">
    <text evidence="2">The sequence shown here is derived from an EMBL/GenBank/DDBJ whole genome shotgun (WGS) entry which is preliminary data.</text>
</comment>
<feature type="compositionally biased region" description="Acidic residues" evidence="1">
    <location>
        <begin position="66"/>
        <end position="76"/>
    </location>
</feature>
<accession>A0A4Q1BTZ0</accession>
<dbReference type="AlphaFoldDB" id="A0A4Q1BTZ0"/>